<reference evidence="1 2" key="1">
    <citation type="journal article" date="2022" name="Allergy">
        <title>Genome assembly and annotation of Periplaneta americana reveal a comprehensive cockroach allergen profile.</title>
        <authorList>
            <person name="Wang L."/>
            <person name="Xiong Q."/>
            <person name="Saelim N."/>
            <person name="Wang L."/>
            <person name="Nong W."/>
            <person name="Wan A.T."/>
            <person name="Shi M."/>
            <person name="Liu X."/>
            <person name="Cao Q."/>
            <person name="Hui J.H.L."/>
            <person name="Sookrung N."/>
            <person name="Leung T.F."/>
            <person name="Tungtrongchitr A."/>
            <person name="Tsui S.K.W."/>
        </authorList>
    </citation>
    <scope>NUCLEOTIDE SEQUENCE [LARGE SCALE GENOMIC DNA]</scope>
    <source>
        <strain evidence="1">PWHHKU_190912</strain>
    </source>
</reference>
<name>A0ABQ8TDV2_PERAM</name>
<evidence type="ECO:0000313" key="2">
    <source>
        <dbReference type="Proteomes" id="UP001148838"/>
    </source>
</evidence>
<gene>
    <name evidence="1" type="ORF">ANN_05637</name>
</gene>
<protein>
    <submittedName>
        <fullName evidence="1">Uncharacterized protein</fullName>
    </submittedName>
</protein>
<dbReference type="Proteomes" id="UP001148838">
    <property type="component" value="Unassembled WGS sequence"/>
</dbReference>
<sequence length="98" mass="11591">MIRVCLALTATGRFESIVHRFPERGHSYLPCDRNFEAFKKKLKKIDRIYTPMEYVEILANSKKGVEVHVVKTEEILNFNEWWPIFFKKTVVSEETKAL</sequence>
<keyword evidence="2" id="KW-1185">Reference proteome</keyword>
<accession>A0ABQ8TDV2</accession>
<organism evidence="1 2">
    <name type="scientific">Periplaneta americana</name>
    <name type="common">American cockroach</name>
    <name type="synonym">Blatta americana</name>
    <dbReference type="NCBI Taxonomy" id="6978"/>
    <lineage>
        <taxon>Eukaryota</taxon>
        <taxon>Metazoa</taxon>
        <taxon>Ecdysozoa</taxon>
        <taxon>Arthropoda</taxon>
        <taxon>Hexapoda</taxon>
        <taxon>Insecta</taxon>
        <taxon>Pterygota</taxon>
        <taxon>Neoptera</taxon>
        <taxon>Polyneoptera</taxon>
        <taxon>Dictyoptera</taxon>
        <taxon>Blattodea</taxon>
        <taxon>Blattoidea</taxon>
        <taxon>Blattidae</taxon>
        <taxon>Blattinae</taxon>
        <taxon>Periplaneta</taxon>
    </lineage>
</organism>
<comment type="caution">
    <text evidence="1">The sequence shown here is derived from an EMBL/GenBank/DDBJ whole genome shotgun (WGS) entry which is preliminary data.</text>
</comment>
<evidence type="ECO:0000313" key="1">
    <source>
        <dbReference type="EMBL" id="KAJ4443850.1"/>
    </source>
</evidence>
<dbReference type="EMBL" id="JAJSOF020000013">
    <property type="protein sequence ID" value="KAJ4443850.1"/>
    <property type="molecule type" value="Genomic_DNA"/>
</dbReference>
<proteinExistence type="predicted"/>